<feature type="signal peptide" evidence="2">
    <location>
        <begin position="1"/>
        <end position="36"/>
    </location>
</feature>
<evidence type="ECO:0000256" key="1">
    <source>
        <dbReference type="SAM" id="Phobius"/>
    </source>
</evidence>
<organism evidence="3 4">
    <name type="scientific">Mya arenaria</name>
    <name type="common">Soft-shell clam</name>
    <dbReference type="NCBI Taxonomy" id="6604"/>
    <lineage>
        <taxon>Eukaryota</taxon>
        <taxon>Metazoa</taxon>
        <taxon>Spiralia</taxon>
        <taxon>Lophotrochozoa</taxon>
        <taxon>Mollusca</taxon>
        <taxon>Bivalvia</taxon>
        <taxon>Autobranchia</taxon>
        <taxon>Heteroconchia</taxon>
        <taxon>Euheterodonta</taxon>
        <taxon>Imparidentia</taxon>
        <taxon>Neoheterodontei</taxon>
        <taxon>Myida</taxon>
        <taxon>Myoidea</taxon>
        <taxon>Myidae</taxon>
        <taxon>Mya</taxon>
    </lineage>
</organism>
<reference evidence="3" key="1">
    <citation type="submission" date="2022-11" db="EMBL/GenBank/DDBJ databases">
        <title>Centuries of genome instability and evolution in soft-shell clam transmissible cancer (bioRxiv).</title>
        <authorList>
            <person name="Hart S.F.M."/>
            <person name="Yonemitsu M.A."/>
            <person name="Giersch R.M."/>
            <person name="Beal B.F."/>
            <person name="Arriagada G."/>
            <person name="Davis B.W."/>
            <person name="Ostrander E.A."/>
            <person name="Goff S.P."/>
            <person name="Metzger M.J."/>
        </authorList>
    </citation>
    <scope>NUCLEOTIDE SEQUENCE</scope>
    <source>
        <strain evidence="3">MELC-2E11</strain>
        <tissue evidence="3">Siphon/mantle</tissue>
    </source>
</reference>
<keyword evidence="1" id="KW-1133">Transmembrane helix</keyword>
<gene>
    <name evidence="3" type="ORF">MAR_033128</name>
</gene>
<dbReference type="Proteomes" id="UP001164746">
    <property type="component" value="Chromosome 17"/>
</dbReference>
<evidence type="ECO:0000256" key="2">
    <source>
        <dbReference type="SAM" id="SignalP"/>
    </source>
</evidence>
<keyword evidence="1" id="KW-0812">Transmembrane</keyword>
<sequence>METCLGVHVQNNNRLKMGLLYWIALGFVCACASVEAIPTTTTEPSIIIGNSSDLFNTAVFMCADIIYGTMSMQKMFPPADSSLPELKTVNATLAKAVFDGSIDQLCEDVDKYSRCVKHFNEVGCTPEEEYVRRM</sequence>
<feature type="transmembrane region" description="Helical" evidence="1">
    <location>
        <begin position="46"/>
        <end position="67"/>
    </location>
</feature>
<evidence type="ECO:0000313" key="3">
    <source>
        <dbReference type="EMBL" id="WAR30586.1"/>
    </source>
</evidence>
<keyword evidence="2" id="KW-0732">Signal</keyword>
<protein>
    <submittedName>
        <fullName evidence="3">Uncharacterized protein</fullName>
    </submittedName>
</protein>
<keyword evidence="4" id="KW-1185">Reference proteome</keyword>
<accession>A0ABY7GC89</accession>
<proteinExistence type="predicted"/>
<name>A0ABY7GC89_MYAAR</name>
<keyword evidence="1" id="KW-0472">Membrane</keyword>
<dbReference type="EMBL" id="CP111028">
    <property type="protein sequence ID" value="WAR30586.1"/>
    <property type="molecule type" value="Genomic_DNA"/>
</dbReference>
<feature type="chain" id="PRO_5046801252" evidence="2">
    <location>
        <begin position="37"/>
        <end position="134"/>
    </location>
</feature>
<evidence type="ECO:0000313" key="4">
    <source>
        <dbReference type="Proteomes" id="UP001164746"/>
    </source>
</evidence>